<dbReference type="OrthoDB" id="9813662at2"/>
<name>A0A133ZR68_9FIRM</name>
<dbReference type="EMBL" id="LSDA01000066">
    <property type="protein sequence ID" value="KXB57969.1"/>
    <property type="molecule type" value="Genomic_DNA"/>
</dbReference>
<dbReference type="Pfam" id="PF01381">
    <property type="entry name" value="HTH_3"/>
    <property type="match status" value="1"/>
</dbReference>
<dbReference type="PROSITE" id="PS50943">
    <property type="entry name" value="HTH_CROC1"/>
    <property type="match status" value="1"/>
</dbReference>
<accession>A0A133ZR68</accession>
<dbReference type="PANTHER" id="PTHR46558:SF11">
    <property type="entry name" value="HTH-TYPE TRANSCRIPTIONAL REGULATOR XRE"/>
    <property type="match status" value="1"/>
</dbReference>
<keyword evidence="1 3" id="KW-0238">DNA-binding</keyword>
<evidence type="ECO:0000256" key="1">
    <source>
        <dbReference type="ARBA" id="ARBA00023125"/>
    </source>
</evidence>
<dbReference type="PANTHER" id="PTHR46558">
    <property type="entry name" value="TRACRIPTIONAL REGULATORY PROTEIN-RELATED-RELATED"/>
    <property type="match status" value="1"/>
</dbReference>
<reference evidence="4" key="1">
    <citation type="submission" date="2016-01" db="EMBL/GenBank/DDBJ databases">
        <authorList>
            <person name="Mitreva M."/>
            <person name="Pepin K.H."/>
            <person name="Mihindukulasuriya K.A."/>
            <person name="Fulton R."/>
            <person name="Fronick C."/>
            <person name="O'Laughlin M."/>
            <person name="Miner T."/>
            <person name="Herter B."/>
            <person name="Rosa B.A."/>
            <person name="Cordes M."/>
            <person name="Tomlinson C."/>
            <person name="Wollam A."/>
            <person name="Palsikar V.B."/>
            <person name="Mardis E.R."/>
            <person name="Wilson R.K."/>
        </authorList>
    </citation>
    <scope>NUCLEOTIDE SEQUENCE [LARGE SCALE GENOMIC DNA]</scope>
    <source>
        <strain evidence="4">DNF00896</strain>
    </source>
</reference>
<evidence type="ECO:0000259" key="2">
    <source>
        <dbReference type="PROSITE" id="PS50943"/>
    </source>
</evidence>
<dbReference type="GO" id="GO:0003677">
    <property type="term" value="F:DNA binding"/>
    <property type="evidence" value="ECO:0007669"/>
    <property type="project" value="UniProtKB-KW"/>
</dbReference>
<keyword evidence="4" id="KW-1185">Reference proteome</keyword>
<dbReference type="PATRIC" id="fig|467210.3.peg.1245"/>
<dbReference type="RefSeq" id="WP_060931061.1">
    <property type="nucleotide sequence ID" value="NZ_KQ959814.1"/>
</dbReference>
<dbReference type="Gene3D" id="1.10.260.40">
    <property type="entry name" value="lambda repressor-like DNA-binding domains"/>
    <property type="match status" value="1"/>
</dbReference>
<dbReference type="CDD" id="cd00093">
    <property type="entry name" value="HTH_XRE"/>
    <property type="match status" value="1"/>
</dbReference>
<organism evidence="3 4">
    <name type="scientific">Lachnoanaerobaculum saburreum</name>
    <dbReference type="NCBI Taxonomy" id="467210"/>
    <lineage>
        <taxon>Bacteria</taxon>
        <taxon>Bacillati</taxon>
        <taxon>Bacillota</taxon>
        <taxon>Clostridia</taxon>
        <taxon>Lachnospirales</taxon>
        <taxon>Lachnospiraceae</taxon>
        <taxon>Lachnoanaerobaculum</taxon>
    </lineage>
</organism>
<evidence type="ECO:0000313" key="4">
    <source>
        <dbReference type="Proteomes" id="UP000070394"/>
    </source>
</evidence>
<proteinExistence type="predicted"/>
<dbReference type="STRING" id="467210.HMPREF1866_01255"/>
<dbReference type="SMART" id="SM00530">
    <property type="entry name" value="HTH_XRE"/>
    <property type="match status" value="1"/>
</dbReference>
<dbReference type="AlphaFoldDB" id="A0A133ZR68"/>
<comment type="caution">
    <text evidence="3">The sequence shown here is derived from an EMBL/GenBank/DDBJ whole genome shotgun (WGS) entry which is preliminary data.</text>
</comment>
<protein>
    <submittedName>
        <fullName evidence="3">DNA-binding helix-turn-helix protein</fullName>
    </submittedName>
</protein>
<sequence length="111" mass="12659">MMDLIDIGKRIKGLRKDANLTQSKVAEFLSLDQSMIAKIERGERSISSDVIEKLSYLFCCTKNYILTGEDSEQKCMISFRSGDITESDLESLTIINKIVLNQFEMDKIARQ</sequence>
<dbReference type="InterPro" id="IPR010982">
    <property type="entry name" value="Lambda_DNA-bd_dom_sf"/>
</dbReference>
<dbReference type="SUPFAM" id="SSF47413">
    <property type="entry name" value="lambda repressor-like DNA-binding domains"/>
    <property type="match status" value="1"/>
</dbReference>
<evidence type="ECO:0000313" key="3">
    <source>
        <dbReference type="EMBL" id="KXB57969.1"/>
    </source>
</evidence>
<feature type="domain" description="HTH cro/C1-type" evidence="2">
    <location>
        <begin position="11"/>
        <end position="65"/>
    </location>
</feature>
<dbReference type="Proteomes" id="UP000070394">
    <property type="component" value="Unassembled WGS sequence"/>
</dbReference>
<gene>
    <name evidence="3" type="ORF">HMPREF1866_01255</name>
</gene>
<dbReference type="InterPro" id="IPR001387">
    <property type="entry name" value="Cro/C1-type_HTH"/>
</dbReference>